<dbReference type="PANTHER" id="PTHR34220:SF7">
    <property type="entry name" value="SENSOR HISTIDINE KINASE YPDA"/>
    <property type="match status" value="1"/>
</dbReference>
<dbReference type="InterPro" id="IPR050640">
    <property type="entry name" value="Bact_2-comp_sensor_kinase"/>
</dbReference>
<gene>
    <name evidence="2" type="ORF">DHV22_16145</name>
</gene>
<reference evidence="2 3" key="1">
    <citation type="journal article" date="2018" name="Nat. Biotechnol.">
        <title>A standardized bacterial taxonomy based on genome phylogeny substantially revises the tree of life.</title>
        <authorList>
            <person name="Parks D.H."/>
            <person name="Chuvochina M."/>
            <person name="Waite D.W."/>
            <person name="Rinke C."/>
            <person name="Skarshewski A."/>
            <person name="Chaumeil P.A."/>
            <person name="Hugenholtz P."/>
        </authorList>
    </citation>
    <scope>NUCLEOTIDE SEQUENCE [LARGE SCALE GENOMIC DNA]</scope>
    <source>
        <strain evidence="2">UBA10227</strain>
    </source>
</reference>
<dbReference type="PANTHER" id="PTHR34220">
    <property type="entry name" value="SENSOR HISTIDINE KINASE YPDA"/>
    <property type="match status" value="1"/>
</dbReference>
<feature type="domain" description="Signal transduction histidine kinase internal region" evidence="1">
    <location>
        <begin position="3"/>
        <end position="52"/>
    </location>
</feature>
<evidence type="ECO:0000313" key="3">
    <source>
        <dbReference type="Proteomes" id="UP000263268"/>
    </source>
</evidence>
<dbReference type="Pfam" id="PF06580">
    <property type="entry name" value="His_kinase"/>
    <property type="match status" value="1"/>
</dbReference>
<proteinExistence type="predicted"/>
<sequence length="162" mass="18685">LTEPEKTPKMLLKLSDLMRYTIYKGKEESITLNEELAYIKNYISLQEIRFKKEPKISLKENIINGESRIPPLLFIVLVENAFKHGVEIIEDEALVRIGIKENSEQIVFSIENNFEPSDDVAEKGIGLDNLKRRLNLEYPGRHTLKITEDDGIFKAQILLEAK</sequence>
<feature type="non-terminal residue" evidence="2">
    <location>
        <position position="1"/>
    </location>
</feature>
<dbReference type="EMBL" id="DPRK01000259">
    <property type="protein sequence ID" value="HCY83012.1"/>
    <property type="molecule type" value="Genomic_DNA"/>
</dbReference>
<dbReference type="GO" id="GO:0016020">
    <property type="term" value="C:membrane"/>
    <property type="evidence" value="ECO:0007669"/>
    <property type="project" value="InterPro"/>
</dbReference>
<dbReference type="Proteomes" id="UP000263268">
    <property type="component" value="Unassembled WGS sequence"/>
</dbReference>
<evidence type="ECO:0000259" key="1">
    <source>
        <dbReference type="Pfam" id="PF06580"/>
    </source>
</evidence>
<name>A0A3D6BUX7_9FLAO</name>
<evidence type="ECO:0000313" key="2">
    <source>
        <dbReference type="EMBL" id="HCY83012.1"/>
    </source>
</evidence>
<protein>
    <recommendedName>
        <fullName evidence="1">Signal transduction histidine kinase internal region domain-containing protein</fullName>
    </recommendedName>
</protein>
<dbReference type="Gene3D" id="3.30.565.10">
    <property type="entry name" value="Histidine kinase-like ATPase, C-terminal domain"/>
    <property type="match status" value="1"/>
</dbReference>
<accession>A0A3D6BUX7</accession>
<comment type="caution">
    <text evidence="2">The sequence shown here is derived from an EMBL/GenBank/DDBJ whole genome shotgun (WGS) entry which is preliminary data.</text>
</comment>
<dbReference type="AlphaFoldDB" id="A0A3D6BUX7"/>
<dbReference type="InterPro" id="IPR036890">
    <property type="entry name" value="HATPase_C_sf"/>
</dbReference>
<dbReference type="GO" id="GO:0000155">
    <property type="term" value="F:phosphorelay sensor kinase activity"/>
    <property type="evidence" value="ECO:0007669"/>
    <property type="project" value="InterPro"/>
</dbReference>
<dbReference type="InterPro" id="IPR010559">
    <property type="entry name" value="Sig_transdc_His_kin_internal"/>
</dbReference>
<organism evidence="2 3">
    <name type="scientific">Xanthomarina gelatinilytica</name>
    <dbReference type="NCBI Taxonomy" id="1137281"/>
    <lineage>
        <taxon>Bacteria</taxon>
        <taxon>Pseudomonadati</taxon>
        <taxon>Bacteroidota</taxon>
        <taxon>Flavobacteriia</taxon>
        <taxon>Flavobacteriales</taxon>
        <taxon>Flavobacteriaceae</taxon>
        <taxon>Xanthomarina</taxon>
    </lineage>
</organism>
<dbReference type="SUPFAM" id="SSF55874">
    <property type="entry name" value="ATPase domain of HSP90 chaperone/DNA topoisomerase II/histidine kinase"/>
    <property type="match status" value="1"/>
</dbReference>